<dbReference type="GO" id="GO:0006879">
    <property type="term" value="P:intracellular iron ion homeostasis"/>
    <property type="evidence" value="ECO:0007669"/>
    <property type="project" value="UniProtKB-KW"/>
</dbReference>
<dbReference type="InterPro" id="IPR001519">
    <property type="entry name" value="Ferritin"/>
</dbReference>
<organism evidence="8 9">
    <name type="scientific">Bos mutus</name>
    <name type="common">wild yak</name>
    <dbReference type="NCBI Taxonomy" id="72004"/>
    <lineage>
        <taxon>Eukaryota</taxon>
        <taxon>Metazoa</taxon>
        <taxon>Chordata</taxon>
        <taxon>Craniata</taxon>
        <taxon>Vertebrata</taxon>
        <taxon>Euteleostomi</taxon>
        <taxon>Mammalia</taxon>
        <taxon>Eutheria</taxon>
        <taxon>Laurasiatheria</taxon>
        <taxon>Artiodactyla</taxon>
        <taxon>Ruminantia</taxon>
        <taxon>Pecora</taxon>
        <taxon>Bovidae</taxon>
        <taxon>Bovinae</taxon>
        <taxon>Bos</taxon>
    </lineage>
</organism>
<evidence type="ECO:0000256" key="2">
    <source>
        <dbReference type="ARBA" id="ARBA00022434"/>
    </source>
</evidence>
<dbReference type="PANTHER" id="PTHR11431">
    <property type="entry name" value="FERRITIN"/>
    <property type="match status" value="1"/>
</dbReference>
<dbReference type="PROSITE" id="PS50905">
    <property type="entry name" value="FERRITIN_LIKE"/>
    <property type="match status" value="1"/>
</dbReference>
<feature type="binding site" evidence="5">
    <location>
        <position position="28"/>
    </location>
    <ligand>
        <name>Fe cation</name>
        <dbReference type="ChEBI" id="CHEBI:24875"/>
        <label>1</label>
    </ligand>
</feature>
<comment type="caution">
    <text evidence="8">The sequence shown here is derived from an EMBL/GenBank/DDBJ whole genome shotgun (WGS) entry which is preliminary data.</text>
</comment>
<feature type="binding site" evidence="5">
    <location>
        <position position="143"/>
    </location>
    <ligand>
        <name>Fe cation</name>
        <dbReference type="ChEBI" id="CHEBI:24875"/>
        <label>1</label>
    </ligand>
</feature>
<dbReference type="InterPro" id="IPR009078">
    <property type="entry name" value="Ferritin-like_SF"/>
</dbReference>
<keyword evidence="2 6" id="KW-0409">Iron storage</keyword>
<dbReference type="Pfam" id="PF00210">
    <property type="entry name" value="Ferritin"/>
    <property type="match status" value="1"/>
</dbReference>
<evidence type="ECO:0000256" key="6">
    <source>
        <dbReference type="RuleBase" id="RU361145"/>
    </source>
</evidence>
<dbReference type="Gene3D" id="1.20.1260.10">
    <property type="match status" value="1"/>
</dbReference>
<dbReference type="EMBL" id="VBQZ03000292">
    <property type="protein sequence ID" value="MXQ98830.1"/>
    <property type="molecule type" value="Genomic_DNA"/>
</dbReference>
<evidence type="ECO:0000313" key="8">
    <source>
        <dbReference type="EMBL" id="MXQ98830.1"/>
    </source>
</evidence>
<evidence type="ECO:0000256" key="3">
    <source>
        <dbReference type="ARBA" id="ARBA00022723"/>
    </source>
</evidence>
<dbReference type="GO" id="GO:0008199">
    <property type="term" value="F:ferric iron binding"/>
    <property type="evidence" value="ECO:0007669"/>
    <property type="project" value="InterPro"/>
</dbReference>
<dbReference type="FunFam" id="1.20.1260.10:FF:000002">
    <property type="entry name" value="Ferritin, mitochondrial"/>
    <property type="match status" value="1"/>
</dbReference>
<dbReference type="InterPro" id="IPR008331">
    <property type="entry name" value="Ferritin_DPS_dom"/>
</dbReference>
<evidence type="ECO:0000256" key="4">
    <source>
        <dbReference type="ARBA" id="ARBA00023004"/>
    </source>
</evidence>
<dbReference type="PANTHER" id="PTHR11431:SF97">
    <property type="entry name" value="FERRITIN HEAVY POLYPEPTIDE-LIKE 17-RELATED"/>
    <property type="match status" value="1"/>
</dbReference>
<keyword evidence="9" id="KW-1185">Reference proteome</keyword>
<name>A0A6B0S9W3_9CETA</name>
<keyword evidence="3 5" id="KW-0479">Metal-binding</keyword>
<comment type="similarity">
    <text evidence="1 6">Belongs to the ferritin family.</text>
</comment>
<comment type="function">
    <text evidence="6">Stores iron in a soluble, non-toxic, readily available form. Important for iron homeostasis. Iron is taken up in the ferrous form and deposited as ferric hydroxides after oxidation.</text>
</comment>
<accession>A0A6B0S9W3</accession>
<evidence type="ECO:0000256" key="1">
    <source>
        <dbReference type="ARBA" id="ARBA00007513"/>
    </source>
</evidence>
<proteinExistence type="inferred from homology"/>
<gene>
    <name evidence="8" type="ORF">E5288_WYG001139</name>
</gene>
<protein>
    <recommendedName>
        <fullName evidence="6">Ferritin</fullName>
    </recommendedName>
</protein>
<evidence type="ECO:0000256" key="5">
    <source>
        <dbReference type="PIRSR" id="PIRSR601519-1"/>
    </source>
</evidence>
<dbReference type="AlphaFoldDB" id="A0A6B0S9W3"/>
<dbReference type="GO" id="GO:0008198">
    <property type="term" value="F:ferrous iron binding"/>
    <property type="evidence" value="ECO:0007669"/>
    <property type="project" value="TreeGrafter"/>
</dbReference>
<keyword evidence="4 5" id="KW-0408">Iron</keyword>
<evidence type="ECO:0000259" key="7">
    <source>
        <dbReference type="PROSITE" id="PS50905"/>
    </source>
</evidence>
<evidence type="ECO:0000313" key="9">
    <source>
        <dbReference type="Proteomes" id="UP000322234"/>
    </source>
</evidence>
<sequence>MLPAAAWQARYHYRPEYEASVNSRAALELHASFQCLARVCSLHHHHDMALEHFSRVFLLRSQENSETAESLMFLQNQRGRRVSFLDTRMPETQERESGLQATQAALHLEKRVSQSLLDLYHLATESSDAHLCHFLETCHLDQQLEFIKELADHLTNMRKMGAPEGGLAEYAFDKLTLDTSDKEERAWTGLSPESRVTAQGHLACHVDHSVALAEKVHLSFFFFFLQFYQFFT</sequence>
<dbReference type="GO" id="GO:0005737">
    <property type="term" value="C:cytoplasm"/>
    <property type="evidence" value="ECO:0007669"/>
    <property type="project" value="TreeGrafter"/>
</dbReference>
<dbReference type="InterPro" id="IPR009040">
    <property type="entry name" value="Ferritin-like_diiron"/>
</dbReference>
<dbReference type="SUPFAM" id="SSF47240">
    <property type="entry name" value="Ferritin-like"/>
    <property type="match status" value="1"/>
</dbReference>
<feature type="domain" description="Ferritin-like diiron" evidence="7">
    <location>
        <begin position="11"/>
        <end position="161"/>
    </location>
</feature>
<dbReference type="InterPro" id="IPR012347">
    <property type="entry name" value="Ferritin-like"/>
</dbReference>
<feature type="binding site" evidence="5">
    <location>
        <position position="109"/>
    </location>
    <ligand>
        <name>Fe cation</name>
        <dbReference type="ChEBI" id="CHEBI:24875"/>
        <label>1</label>
    </ligand>
</feature>
<reference evidence="8" key="1">
    <citation type="submission" date="2019-10" db="EMBL/GenBank/DDBJ databases">
        <title>The sequence and de novo assembly of the wild yak genome.</title>
        <authorList>
            <person name="Liu Y."/>
        </authorList>
    </citation>
    <scope>NUCLEOTIDE SEQUENCE [LARGE SCALE GENOMIC DNA]</scope>
    <source>
        <strain evidence="8">WY2019</strain>
    </source>
</reference>
<dbReference type="GO" id="GO:0006826">
    <property type="term" value="P:iron ion transport"/>
    <property type="evidence" value="ECO:0007669"/>
    <property type="project" value="InterPro"/>
</dbReference>
<dbReference type="CDD" id="cd01056">
    <property type="entry name" value="Euk_Ferritin"/>
    <property type="match status" value="1"/>
</dbReference>
<dbReference type="Proteomes" id="UP000322234">
    <property type="component" value="Unassembled WGS sequence"/>
</dbReference>